<dbReference type="PANTHER" id="PTHR33406:SF13">
    <property type="entry name" value="MEMBRANE PROTEIN YDFJ"/>
    <property type="match status" value="1"/>
</dbReference>
<feature type="transmembrane region" description="Helical" evidence="7">
    <location>
        <begin position="860"/>
        <end position="883"/>
    </location>
</feature>
<dbReference type="InterPro" id="IPR000731">
    <property type="entry name" value="SSD"/>
</dbReference>
<comment type="caution">
    <text evidence="9">The sequence shown here is derived from an EMBL/GenBank/DDBJ whole genome shotgun (WGS) entry which is preliminary data.</text>
</comment>
<proteinExistence type="predicted"/>
<gene>
    <name evidence="9" type="ORF">HFQ13_12450</name>
</gene>
<dbReference type="AlphaFoldDB" id="A0AAE2YRK3"/>
<reference evidence="9" key="1">
    <citation type="journal article" date="2021" name="ISME J.">
        <title>Genomic evolution of the class Acidithiobacillia: deep-branching Proteobacteria living in extreme acidic conditions.</title>
        <authorList>
            <person name="Moya-Beltran A."/>
            <person name="Beard S."/>
            <person name="Rojas-Villalobos C."/>
            <person name="Issotta F."/>
            <person name="Gallardo Y."/>
            <person name="Ulloa R."/>
            <person name="Giaveno A."/>
            <person name="Degli Esposti M."/>
            <person name="Johnson D.B."/>
            <person name="Quatrini R."/>
        </authorList>
    </citation>
    <scope>NUCLEOTIDE SEQUENCE</scope>
    <source>
        <strain evidence="9">VAN18-1</strain>
    </source>
</reference>
<dbReference type="RefSeq" id="WP_215885780.1">
    <property type="nucleotide sequence ID" value="NZ_JAAXYO010000180.1"/>
</dbReference>
<evidence type="ECO:0000256" key="4">
    <source>
        <dbReference type="ARBA" id="ARBA00022989"/>
    </source>
</evidence>
<dbReference type="Gene3D" id="1.20.1640.10">
    <property type="entry name" value="Multidrug efflux transporter AcrB transmembrane domain"/>
    <property type="match status" value="2"/>
</dbReference>
<keyword evidence="3 7" id="KW-0812">Transmembrane</keyword>
<dbReference type="PANTHER" id="PTHR33406">
    <property type="entry name" value="MEMBRANE PROTEIN MJ1562-RELATED"/>
    <property type="match status" value="1"/>
</dbReference>
<feature type="transmembrane region" description="Helical" evidence="7">
    <location>
        <begin position="790"/>
        <end position="812"/>
    </location>
</feature>
<keyword evidence="6" id="KW-0175">Coiled coil</keyword>
<feature type="transmembrane region" description="Helical" evidence="7">
    <location>
        <begin position="343"/>
        <end position="366"/>
    </location>
</feature>
<sequence>MISPAAERFLARIGEWYMRHICMLMAFSVRHAKAVFLFFVLLLLVALAYIATHFAMNTNTSDVLSHDLPFQKREIAYKKVFPQDRDSIVVVLQGKDASATANAVGRLQSWLEAHPKYFRSVYVPGGGKFFAQNGLLYLSEQQVREFAQRITVAQPLIASLSANPSLAGMSDLLTEAAQQSLHGNVDVQGLVPVYDAFAQSIDAQLTGHPRQIDWAKLMGGGLGHLGPQQRFVIIEPTLNYGSLQPAEASIQFLRKGLETLHINAAHGLKVGITGQAVLDAEQLKTVSEGAFTSLAITFGLEILLLIIALRSARLVVGVLVNLIAGIVLTTAWALLVIGPFNLISVSFAILFIGLGVDFGIQFSLRFREELFNGASHEEAMKRVSRGLGAALSLAAVAAAISFFAFVPTSYAGIVDLGLVSGASMLIGLFLTLTLLPAFLTIWRLSATARKHVDFPHFHRVPTLARHPIHRYAWMILAVVAVLAVAAIPAALQVRFDFNPLHMIDQHAEGVKVFEELLANPDTAPYRIEVLAKNLDEAKAIAKRLEKVPTVARALTIADYVPQDQGPKLAILNNLQILVPPFSLLMPASLTPPAPDTTQKMEKLQKNLQELAAKDKGTQGRAAGNLANALGRFLAANAQNPQALASLQSSLLCTLPDELHQLGEALLASRVSIDNLPTDLRSRYLAADGQARVEVFPKADLTNNQKMLQFVSTVLQAEPRAVGAPVMLVQGGEAVLGAFQEATYIAIVGIALLLLLSLRRYRDMLLIVLPLLLAALFTVAAMSLLGVSFNLGNIIVLPLLIGLGVAFGIYIVLRWRSGVDAAHLLQTSTPMAVFFSGLTTLSAFGSMALSVDPGMASLGDALSIALAVVLLCILVVLPALLLLFTPSPREEGIAQDEGS</sequence>
<comment type="subcellular location">
    <subcellularLocation>
        <location evidence="1">Cell membrane</location>
        <topology evidence="1">Multi-pass membrane protein</topology>
    </subcellularLocation>
</comment>
<evidence type="ECO:0000256" key="1">
    <source>
        <dbReference type="ARBA" id="ARBA00004651"/>
    </source>
</evidence>
<feature type="transmembrane region" description="Helical" evidence="7">
    <location>
        <begin position="741"/>
        <end position="757"/>
    </location>
</feature>
<dbReference type="GO" id="GO:0005886">
    <property type="term" value="C:plasma membrane"/>
    <property type="evidence" value="ECO:0007669"/>
    <property type="project" value="UniProtKB-SubCell"/>
</dbReference>
<evidence type="ECO:0000256" key="2">
    <source>
        <dbReference type="ARBA" id="ARBA00022475"/>
    </source>
</evidence>
<dbReference type="Proteomes" id="UP001197378">
    <property type="component" value="Unassembled WGS sequence"/>
</dbReference>
<feature type="transmembrane region" description="Helical" evidence="7">
    <location>
        <begin position="471"/>
        <end position="491"/>
    </location>
</feature>
<feature type="transmembrane region" description="Helical" evidence="7">
    <location>
        <begin position="418"/>
        <end position="442"/>
    </location>
</feature>
<dbReference type="InterPro" id="IPR004869">
    <property type="entry name" value="MMPL_dom"/>
</dbReference>
<dbReference type="InterPro" id="IPR017841">
    <property type="entry name" value="Hopanoid_biosynth_HpnN"/>
</dbReference>
<evidence type="ECO:0000256" key="3">
    <source>
        <dbReference type="ARBA" id="ARBA00022692"/>
    </source>
</evidence>
<name>A0AAE2YRK3_9PROT</name>
<evidence type="ECO:0000256" key="7">
    <source>
        <dbReference type="SAM" id="Phobius"/>
    </source>
</evidence>
<organism evidence="9 10">
    <name type="scientific">Igneacidithiobacillus copahuensis</name>
    <dbReference type="NCBI Taxonomy" id="2724909"/>
    <lineage>
        <taxon>Bacteria</taxon>
        <taxon>Pseudomonadati</taxon>
        <taxon>Pseudomonadota</taxon>
        <taxon>Acidithiobacillia</taxon>
        <taxon>Acidithiobacillales</taxon>
        <taxon>Acidithiobacillaceae</taxon>
        <taxon>Igneacidithiobacillus</taxon>
    </lineage>
</organism>
<feature type="transmembrane region" description="Helical" evidence="7">
    <location>
        <begin position="387"/>
        <end position="406"/>
    </location>
</feature>
<accession>A0AAE2YRK3</accession>
<feature type="coiled-coil region" evidence="6">
    <location>
        <begin position="593"/>
        <end position="620"/>
    </location>
</feature>
<evidence type="ECO:0000256" key="5">
    <source>
        <dbReference type="ARBA" id="ARBA00023136"/>
    </source>
</evidence>
<feature type="transmembrane region" description="Helical" evidence="7">
    <location>
        <begin position="824"/>
        <end position="848"/>
    </location>
</feature>
<evidence type="ECO:0000256" key="6">
    <source>
        <dbReference type="SAM" id="Coils"/>
    </source>
</evidence>
<keyword evidence="2" id="KW-1003">Cell membrane</keyword>
<feature type="transmembrane region" description="Helical" evidence="7">
    <location>
        <begin position="316"/>
        <end position="337"/>
    </location>
</feature>
<keyword evidence="4 7" id="KW-1133">Transmembrane helix</keyword>
<keyword evidence="10" id="KW-1185">Reference proteome</keyword>
<dbReference type="SUPFAM" id="SSF82866">
    <property type="entry name" value="Multidrug efflux transporter AcrB transmembrane domain"/>
    <property type="match status" value="2"/>
</dbReference>
<feature type="domain" description="SSD" evidence="8">
    <location>
        <begin position="314"/>
        <end position="441"/>
    </location>
</feature>
<dbReference type="NCBIfam" id="TIGR03480">
    <property type="entry name" value="HpnN"/>
    <property type="match status" value="1"/>
</dbReference>
<evidence type="ECO:0000259" key="8">
    <source>
        <dbReference type="PROSITE" id="PS50156"/>
    </source>
</evidence>
<dbReference type="Pfam" id="PF03176">
    <property type="entry name" value="MMPL"/>
    <property type="match status" value="2"/>
</dbReference>
<evidence type="ECO:0000313" key="10">
    <source>
        <dbReference type="Proteomes" id="UP001197378"/>
    </source>
</evidence>
<evidence type="ECO:0000313" key="9">
    <source>
        <dbReference type="EMBL" id="MBU2789002.1"/>
    </source>
</evidence>
<keyword evidence="5 7" id="KW-0472">Membrane</keyword>
<protein>
    <submittedName>
        <fullName evidence="9">MMPL family transporter</fullName>
    </submittedName>
</protein>
<feature type="transmembrane region" description="Helical" evidence="7">
    <location>
        <begin position="290"/>
        <end position="309"/>
    </location>
</feature>
<feature type="transmembrane region" description="Helical" evidence="7">
    <location>
        <begin position="764"/>
        <end position="784"/>
    </location>
</feature>
<dbReference type="InterPro" id="IPR050545">
    <property type="entry name" value="Mycobact_MmpL"/>
</dbReference>
<dbReference type="EMBL" id="JAAXYO010000180">
    <property type="protein sequence ID" value="MBU2789002.1"/>
    <property type="molecule type" value="Genomic_DNA"/>
</dbReference>
<dbReference type="PROSITE" id="PS50156">
    <property type="entry name" value="SSD"/>
    <property type="match status" value="1"/>
</dbReference>